<feature type="chain" id="PRO_5041647535" description="SH3b domain-containing protein" evidence="1">
    <location>
        <begin position="24"/>
        <end position="292"/>
    </location>
</feature>
<evidence type="ECO:0000313" key="3">
    <source>
        <dbReference type="Proteomes" id="UP000058599"/>
    </source>
</evidence>
<feature type="signal peptide" evidence="1">
    <location>
        <begin position="1"/>
        <end position="23"/>
    </location>
</feature>
<name>A0AA86GNC7_9SPHN</name>
<dbReference type="RefSeq" id="WP_067186376.1">
    <property type="nucleotide sequence ID" value="NZ_CP012199.1"/>
</dbReference>
<sequence>MKTKVTLITAAALLAGTAPSAMAAEQEAVALNKCAQSYGSIAVVEGDTQGWSDYGLGSPRELINSLAIESGCFTPHSPASGTPADFLMNVVAGDSEEVDKSVEMAKSAAVEGLVRSGAATSIISKVPVGGALFGAFGGLGGKKKRVAAGIKLLSPATGQAIVAGTGEVRKTSISFGGANAWSAAANASGYAGSKDGKMLVEAFVKAFNAVSAQGSAIAAIPKARPAQAAAASAGTQVAIDTVMRAAPAADAATVRALRAGTDLVPTGQRNGLFIEVKDSYGTQGWVSVEDLG</sequence>
<evidence type="ECO:0008006" key="4">
    <source>
        <dbReference type="Google" id="ProtNLM"/>
    </source>
</evidence>
<evidence type="ECO:0000256" key="1">
    <source>
        <dbReference type="SAM" id="SignalP"/>
    </source>
</evidence>
<evidence type="ECO:0000313" key="2">
    <source>
        <dbReference type="EMBL" id="AMG76305.1"/>
    </source>
</evidence>
<dbReference type="Proteomes" id="UP000058599">
    <property type="component" value="Chromosome"/>
</dbReference>
<dbReference type="KEGG" id="sgi:SGRAN_3975"/>
<protein>
    <recommendedName>
        <fullName evidence="4">SH3b domain-containing protein</fullName>
    </recommendedName>
</protein>
<proteinExistence type="predicted"/>
<dbReference type="AlphaFoldDB" id="A0AA86GNC7"/>
<reference evidence="2 3" key="1">
    <citation type="journal article" date="2016" name="BMC Genomics">
        <title>Genomic analysis of the nitrate-respiring Sphingopyxis granuli (formerly Sphingomonas macrogoltabida) strain TFA.</title>
        <authorList>
            <person name="Garcia-Romero I."/>
            <person name="Perez-Pulido A.J."/>
            <person name="Gonzalez-Flores Y.E."/>
            <person name="Reyes-Ramirez F."/>
            <person name="Santero E."/>
            <person name="Floriano B."/>
        </authorList>
    </citation>
    <scope>NUCLEOTIDE SEQUENCE [LARGE SCALE GENOMIC DNA]</scope>
    <source>
        <strain evidence="2 3">TFA</strain>
    </source>
</reference>
<keyword evidence="1" id="KW-0732">Signal</keyword>
<dbReference type="EMBL" id="CP012199">
    <property type="protein sequence ID" value="AMG76305.1"/>
    <property type="molecule type" value="Genomic_DNA"/>
</dbReference>
<keyword evidence="3" id="KW-1185">Reference proteome</keyword>
<accession>A0AA86GNC7</accession>
<gene>
    <name evidence="2" type="ORF">SGRAN_3975</name>
</gene>
<organism evidence="2 3">
    <name type="scientific">Sphingopyxis granuli</name>
    <dbReference type="NCBI Taxonomy" id="267128"/>
    <lineage>
        <taxon>Bacteria</taxon>
        <taxon>Pseudomonadati</taxon>
        <taxon>Pseudomonadota</taxon>
        <taxon>Alphaproteobacteria</taxon>
        <taxon>Sphingomonadales</taxon>
        <taxon>Sphingomonadaceae</taxon>
        <taxon>Sphingopyxis</taxon>
    </lineage>
</organism>